<proteinExistence type="predicted"/>
<name>B9TBP6_RICCO</name>
<dbReference type="Proteomes" id="UP000008311">
    <property type="component" value="Unassembled WGS sequence"/>
</dbReference>
<dbReference type="InParanoid" id="B9TBP6"/>
<organism evidence="1 2">
    <name type="scientific">Ricinus communis</name>
    <name type="common">Castor bean</name>
    <dbReference type="NCBI Taxonomy" id="3988"/>
    <lineage>
        <taxon>Eukaryota</taxon>
        <taxon>Viridiplantae</taxon>
        <taxon>Streptophyta</taxon>
        <taxon>Embryophyta</taxon>
        <taxon>Tracheophyta</taxon>
        <taxon>Spermatophyta</taxon>
        <taxon>Magnoliopsida</taxon>
        <taxon>eudicotyledons</taxon>
        <taxon>Gunneridae</taxon>
        <taxon>Pentapetalae</taxon>
        <taxon>rosids</taxon>
        <taxon>fabids</taxon>
        <taxon>Malpighiales</taxon>
        <taxon>Euphorbiaceae</taxon>
        <taxon>Acalyphoideae</taxon>
        <taxon>Acalypheae</taxon>
        <taxon>Ricinus</taxon>
    </lineage>
</organism>
<gene>
    <name evidence="1" type="ORF">RCOM_1995480</name>
</gene>
<protein>
    <submittedName>
        <fullName evidence="1">Uncharacterized protein</fullName>
    </submittedName>
</protein>
<evidence type="ECO:0000313" key="1">
    <source>
        <dbReference type="EMBL" id="EEF26715.1"/>
    </source>
</evidence>
<reference evidence="2" key="1">
    <citation type="journal article" date="2010" name="Nat. Biotechnol.">
        <title>Draft genome sequence of the oilseed species Ricinus communis.</title>
        <authorList>
            <person name="Chan A.P."/>
            <person name="Crabtree J."/>
            <person name="Zhao Q."/>
            <person name="Lorenzi H."/>
            <person name="Orvis J."/>
            <person name="Puiu D."/>
            <person name="Melake-Berhan A."/>
            <person name="Jones K.M."/>
            <person name="Redman J."/>
            <person name="Chen G."/>
            <person name="Cahoon E.B."/>
            <person name="Gedil M."/>
            <person name="Stanke M."/>
            <person name="Haas B.J."/>
            <person name="Wortman J.R."/>
            <person name="Fraser-Liggett C.M."/>
            <person name="Ravel J."/>
            <person name="Rabinowicz P.D."/>
        </authorList>
    </citation>
    <scope>NUCLEOTIDE SEQUENCE [LARGE SCALE GENOMIC DNA]</scope>
    <source>
        <strain evidence="2">cv. Hale</strain>
    </source>
</reference>
<feature type="non-terminal residue" evidence="1">
    <location>
        <position position="83"/>
    </location>
</feature>
<evidence type="ECO:0000313" key="2">
    <source>
        <dbReference type="Proteomes" id="UP000008311"/>
    </source>
</evidence>
<accession>B9TBP6</accession>
<keyword evidence="2" id="KW-1185">Reference proteome</keyword>
<sequence>MKTGLTAADHDGELHLKRKCQIALIHQNLEVLRDLPGRYADLQRMRSERLPRFVRVVCLRVVWRCHIRTRVADRLACETDLGQ</sequence>
<dbReference type="EMBL" id="EQ976641">
    <property type="protein sequence ID" value="EEF26715.1"/>
    <property type="molecule type" value="Genomic_DNA"/>
</dbReference>
<dbReference type="AlphaFoldDB" id="B9TBP6"/>